<dbReference type="AlphaFoldDB" id="A0A098FZH1"/>
<dbReference type="GO" id="GO:0046917">
    <property type="term" value="F:triphosphoribosyl-dephospho-CoA synthase activity"/>
    <property type="evidence" value="ECO:0007669"/>
    <property type="project" value="UniProtKB-EC"/>
</dbReference>
<organism evidence="6 7">
    <name type="scientific">Legionella fallonii LLAP-10</name>
    <dbReference type="NCBI Taxonomy" id="1212491"/>
    <lineage>
        <taxon>Bacteria</taxon>
        <taxon>Pseudomonadati</taxon>
        <taxon>Pseudomonadota</taxon>
        <taxon>Gammaproteobacteria</taxon>
        <taxon>Legionellales</taxon>
        <taxon>Legionellaceae</taxon>
        <taxon>Legionella</taxon>
    </lineage>
</organism>
<dbReference type="Pfam" id="PF01874">
    <property type="entry name" value="CitG"/>
    <property type="match status" value="1"/>
</dbReference>
<comment type="catalytic activity">
    <reaction evidence="1">
        <text>3'-dephospho-CoA + ATP = 2'-(5''-triphospho-alpha-D-ribosyl)-3'-dephospho-CoA + adenine</text>
        <dbReference type="Rhea" id="RHEA:15117"/>
        <dbReference type="ChEBI" id="CHEBI:16708"/>
        <dbReference type="ChEBI" id="CHEBI:30616"/>
        <dbReference type="ChEBI" id="CHEBI:57328"/>
        <dbReference type="ChEBI" id="CHEBI:61378"/>
        <dbReference type="EC" id="2.4.2.52"/>
    </reaction>
</comment>
<keyword evidence="5" id="KW-0067">ATP-binding</keyword>
<evidence type="ECO:0000256" key="5">
    <source>
        <dbReference type="ARBA" id="ARBA00022840"/>
    </source>
</evidence>
<dbReference type="RefSeq" id="WP_231865882.1">
    <property type="nucleotide sequence ID" value="NZ_LN614827.1"/>
</dbReference>
<dbReference type="EMBL" id="LN614827">
    <property type="protein sequence ID" value="CEG55617.1"/>
    <property type="molecule type" value="Genomic_DNA"/>
</dbReference>
<dbReference type="EC" id="2.4.2.52" evidence="2"/>
<proteinExistence type="predicted"/>
<evidence type="ECO:0000256" key="3">
    <source>
        <dbReference type="ARBA" id="ARBA00022679"/>
    </source>
</evidence>
<reference evidence="7" key="1">
    <citation type="submission" date="2014-09" db="EMBL/GenBank/DDBJ databases">
        <authorList>
            <person name="Gomez-Valero L."/>
        </authorList>
    </citation>
    <scope>NUCLEOTIDE SEQUENCE [LARGE SCALE GENOMIC DNA]</scope>
    <source>
        <strain evidence="7">ATCC700992</strain>
    </source>
</reference>
<evidence type="ECO:0000256" key="1">
    <source>
        <dbReference type="ARBA" id="ARBA00001210"/>
    </source>
</evidence>
<dbReference type="Gene3D" id="1.10.4200.10">
    <property type="entry name" value="Triphosphoribosyl-dephospho-CoA protein"/>
    <property type="match status" value="1"/>
</dbReference>
<evidence type="ECO:0000256" key="4">
    <source>
        <dbReference type="ARBA" id="ARBA00022741"/>
    </source>
</evidence>
<keyword evidence="3" id="KW-0808">Transferase</keyword>
<dbReference type="PANTHER" id="PTHR30201:SF2">
    <property type="entry name" value="2-(5''-TRIPHOSPHORIBOSYL)-3'-DEPHOSPHOCOENZYME-A SYNTHASE"/>
    <property type="match status" value="1"/>
</dbReference>
<dbReference type="PANTHER" id="PTHR30201">
    <property type="entry name" value="TRIPHOSPHORIBOSYL-DEPHOSPHO-COA SYNTHASE"/>
    <property type="match status" value="1"/>
</dbReference>
<dbReference type="STRING" id="1212491.LFA_0136"/>
<evidence type="ECO:0000256" key="2">
    <source>
        <dbReference type="ARBA" id="ARBA00012074"/>
    </source>
</evidence>
<name>A0A098FZH1_9GAMM</name>
<accession>A0A098FZH1</accession>
<dbReference type="InterPro" id="IPR002736">
    <property type="entry name" value="CitG"/>
</dbReference>
<dbReference type="HOGENOM" id="CLU_056179_1_0_6"/>
<keyword evidence="7" id="KW-1185">Reference proteome</keyword>
<sequence>MNSMHNTPIYWDSEDRIARGITRIAIRALYFEVKAYPKPGLVSFIDSGAHRDMNGETFYRSLFTLRHYFYDIAVQGLAHRSYDDLRRIGVEAERRMLHKTAGINTHRGAIFALGVLAVSVSRLIKEKRHFAPHDLYQQLIKDWRVILQHHQTEQSSHGAIVRQNHQVVDAKQMARDGYAVVFHLLTSFLALYQQTLCLDKSCLFAYLQLLSAVDDTNVLYRKGTAGLLFARQKAQEILAIECLDTRQQQAMELHMLFSREGISPGGVADLISVLLFIGQLFCEPLLCHY</sequence>
<gene>
    <name evidence="6" type="ORF">LFA_0136</name>
</gene>
<evidence type="ECO:0000313" key="7">
    <source>
        <dbReference type="Proteomes" id="UP000032430"/>
    </source>
</evidence>
<dbReference type="KEGG" id="lfa:LFA_0136"/>
<dbReference type="GO" id="GO:0051191">
    <property type="term" value="P:prosthetic group biosynthetic process"/>
    <property type="evidence" value="ECO:0007669"/>
    <property type="project" value="TreeGrafter"/>
</dbReference>
<dbReference type="Proteomes" id="UP000032430">
    <property type="component" value="Chromosome I"/>
</dbReference>
<evidence type="ECO:0000313" key="6">
    <source>
        <dbReference type="EMBL" id="CEG55617.1"/>
    </source>
</evidence>
<keyword evidence="4" id="KW-0547">Nucleotide-binding</keyword>
<protein>
    <recommendedName>
        <fullName evidence="2">triphosphoribosyl-dephospho-CoA synthase</fullName>
        <ecNumber evidence="2">2.4.2.52</ecNumber>
    </recommendedName>
</protein>
<dbReference type="GO" id="GO:0005524">
    <property type="term" value="F:ATP binding"/>
    <property type="evidence" value="ECO:0007669"/>
    <property type="project" value="UniProtKB-KW"/>
</dbReference>